<dbReference type="PROSITE" id="PS50977">
    <property type="entry name" value="HTH_TETR_2"/>
    <property type="match status" value="1"/>
</dbReference>
<dbReference type="InterPro" id="IPR001647">
    <property type="entry name" value="HTH_TetR"/>
</dbReference>
<accession>A0ABP2DVQ5</accession>
<evidence type="ECO:0000256" key="2">
    <source>
        <dbReference type="ARBA" id="ARBA00023125"/>
    </source>
</evidence>
<keyword evidence="7" id="KW-1185">Reference proteome</keyword>
<organism evidence="6 7">
    <name type="scientific">Corynebacterium glucuronolyticum ATCC 51866</name>
    <dbReference type="NCBI Taxonomy" id="548478"/>
    <lineage>
        <taxon>Bacteria</taxon>
        <taxon>Bacillati</taxon>
        <taxon>Actinomycetota</taxon>
        <taxon>Actinomycetes</taxon>
        <taxon>Mycobacteriales</taxon>
        <taxon>Corynebacteriaceae</taxon>
        <taxon>Corynebacterium</taxon>
    </lineage>
</organism>
<name>A0ABP2DVQ5_9CORY</name>
<dbReference type="SUPFAM" id="SSF46689">
    <property type="entry name" value="Homeodomain-like"/>
    <property type="match status" value="1"/>
</dbReference>
<dbReference type="PANTHER" id="PTHR43479">
    <property type="entry name" value="ACREF/ENVCD OPERON REPRESSOR-RELATED"/>
    <property type="match status" value="1"/>
</dbReference>
<keyword evidence="3" id="KW-0804">Transcription</keyword>
<dbReference type="PRINTS" id="PR00455">
    <property type="entry name" value="HTHTETR"/>
</dbReference>
<sequence>MIYCMARKRMTGEQRREQLLRIGLSLFSERGLDGTSMEEISSRAGVSKPVVYEHFGSKEKLYAEVVKREVTRLKELTEEAMVEGSSRYRIEKVTLTLLTYVEEHPDGFRILVRDVPLEEEKSFSTLLGEVTNRASAYLAESFKRTNLDPSFAALYAQALVGMISGTAQWWLDVREPAKEVVAAHIVNLCWNGLKDMEAAPSLKLLASDTKSGEGHISAPDTAV</sequence>
<evidence type="ECO:0000256" key="4">
    <source>
        <dbReference type="PROSITE-ProRule" id="PRU00335"/>
    </source>
</evidence>
<dbReference type="InterPro" id="IPR050624">
    <property type="entry name" value="HTH-type_Tx_Regulator"/>
</dbReference>
<dbReference type="PANTHER" id="PTHR43479:SF11">
    <property type="entry name" value="ACREF_ENVCD OPERON REPRESSOR-RELATED"/>
    <property type="match status" value="1"/>
</dbReference>
<protein>
    <submittedName>
        <fullName evidence="6">Transcriptional regulator, TetR family</fullName>
    </submittedName>
</protein>
<dbReference type="EMBL" id="ACHF01000067">
    <property type="protein sequence ID" value="EEI62633.1"/>
    <property type="molecule type" value="Genomic_DNA"/>
</dbReference>
<evidence type="ECO:0000259" key="5">
    <source>
        <dbReference type="PROSITE" id="PS50977"/>
    </source>
</evidence>
<dbReference type="PROSITE" id="PS01081">
    <property type="entry name" value="HTH_TETR_1"/>
    <property type="match status" value="1"/>
</dbReference>
<evidence type="ECO:0000256" key="3">
    <source>
        <dbReference type="ARBA" id="ARBA00023163"/>
    </source>
</evidence>
<reference evidence="6 7" key="1">
    <citation type="submission" date="2009-01" db="EMBL/GenBank/DDBJ databases">
        <authorList>
            <person name="Qin X."/>
            <person name="Bachman B."/>
            <person name="Battles P."/>
            <person name="Bell A."/>
            <person name="Bess C."/>
            <person name="Bickham C."/>
            <person name="Chaboub L."/>
            <person name="Chen D."/>
            <person name="Coyle M."/>
            <person name="Deiros D.R."/>
            <person name="Dinh H."/>
            <person name="Forbes L."/>
            <person name="Fowler G."/>
            <person name="Francisco L."/>
            <person name="Fu Q."/>
            <person name="Gubbala S."/>
            <person name="Hale W."/>
            <person name="Han Y."/>
            <person name="Hemphill L."/>
            <person name="Highlander S.K."/>
            <person name="Hirani K."/>
            <person name="Hogues M."/>
            <person name="Jackson L."/>
            <person name="Jakkamsetti A."/>
            <person name="Javaid M."/>
            <person name="Jiang H."/>
            <person name="Korchina V."/>
            <person name="Kovar C."/>
            <person name="Lara F."/>
            <person name="Lee S."/>
            <person name="Mata R."/>
            <person name="Mathew T."/>
            <person name="Moen C."/>
            <person name="Morales K."/>
            <person name="Munidasa M."/>
            <person name="Nazareth L."/>
            <person name="Ngo R."/>
            <person name="Nguyen L."/>
            <person name="Okwuonu G."/>
            <person name="Ongeri F."/>
            <person name="Patil S."/>
            <person name="Petrosino J."/>
            <person name="Pham C."/>
            <person name="Pham P."/>
            <person name="Pu L.-L."/>
            <person name="Puazo M."/>
            <person name="Raj R."/>
            <person name="Reid J."/>
            <person name="Rouhana J."/>
            <person name="Saada N."/>
            <person name="Shang Y."/>
            <person name="Simmons D."/>
            <person name="Thornton R."/>
            <person name="Warren J."/>
            <person name="Weissenberger G."/>
            <person name="Zhang J."/>
            <person name="Zhang L."/>
            <person name="Zhou C."/>
            <person name="Zhu D."/>
            <person name="Muzny D."/>
            <person name="Worley K."/>
            <person name="Gibbs R."/>
        </authorList>
    </citation>
    <scope>NUCLEOTIDE SEQUENCE [LARGE SCALE GENOMIC DNA]</scope>
    <source>
        <strain evidence="6 7">ATCC 51866</strain>
    </source>
</reference>
<comment type="caution">
    <text evidence="6">The sequence shown here is derived from an EMBL/GenBank/DDBJ whole genome shotgun (WGS) entry which is preliminary data.</text>
</comment>
<gene>
    <name evidence="6" type="ORF">HMPREF0293_1782</name>
</gene>
<dbReference type="InterPro" id="IPR036271">
    <property type="entry name" value="Tet_transcr_reg_TetR-rel_C_sf"/>
</dbReference>
<proteinExistence type="predicted"/>
<keyword evidence="2 4" id="KW-0238">DNA-binding</keyword>
<dbReference type="Pfam" id="PF21943">
    <property type="entry name" value="TetR_C_46"/>
    <property type="match status" value="1"/>
</dbReference>
<dbReference type="SUPFAM" id="SSF48498">
    <property type="entry name" value="Tetracyclin repressor-like, C-terminal domain"/>
    <property type="match status" value="1"/>
</dbReference>
<dbReference type="Proteomes" id="UP000006237">
    <property type="component" value="Unassembled WGS sequence"/>
</dbReference>
<dbReference type="InterPro" id="IPR009057">
    <property type="entry name" value="Homeodomain-like_sf"/>
</dbReference>
<dbReference type="Gene3D" id="1.10.357.10">
    <property type="entry name" value="Tetracycline Repressor, domain 2"/>
    <property type="match status" value="1"/>
</dbReference>
<evidence type="ECO:0000256" key="1">
    <source>
        <dbReference type="ARBA" id="ARBA00023015"/>
    </source>
</evidence>
<dbReference type="Pfam" id="PF00440">
    <property type="entry name" value="TetR_N"/>
    <property type="match status" value="1"/>
</dbReference>
<feature type="domain" description="HTH tetR-type" evidence="5">
    <location>
        <begin position="13"/>
        <end position="73"/>
    </location>
</feature>
<evidence type="ECO:0000313" key="6">
    <source>
        <dbReference type="EMBL" id="EEI62633.1"/>
    </source>
</evidence>
<keyword evidence="1" id="KW-0805">Transcription regulation</keyword>
<dbReference type="InterPro" id="IPR023772">
    <property type="entry name" value="DNA-bd_HTH_TetR-type_CS"/>
</dbReference>
<feature type="DNA-binding region" description="H-T-H motif" evidence="4">
    <location>
        <begin position="36"/>
        <end position="55"/>
    </location>
</feature>
<dbReference type="InterPro" id="IPR054129">
    <property type="entry name" value="DesT_TetR_C"/>
</dbReference>
<evidence type="ECO:0000313" key="7">
    <source>
        <dbReference type="Proteomes" id="UP000006237"/>
    </source>
</evidence>